<dbReference type="Proteomes" id="UP000823749">
    <property type="component" value="Chromosome 3"/>
</dbReference>
<protein>
    <recommendedName>
        <fullName evidence="1">Tf2-1-like SH3-like domain-containing protein</fullName>
    </recommendedName>
</protein>
<evidence type="ECO:0000313" key="2">
    <source>
        <dbReference type="EMBL" id="KAG5556556.1"/>
    </source>
</evidence>
<keyword evidence="3" id="KW-1185">Reference proteome</keyword>
<evidence type="ECO:0000313" key="3">
    <source>
        <dbReference type="Proteomes" id="UP000823749"/>
    </source>
</evidence>
<proteinExistence type="predicted"/>
<dbReference type="InterPro" id="IPR056924">
    <property type="entry name" value="SH3_Tf2-1"/>
</dbReference>
<organism evidence="2 3">
    <name type="scientific">Rhododendron griersonianum</name>
    <dbReference type="NCBI Taxonomy" id="479676"/>
    <lineage>
        <taxon>Eukaryota</taxon>
        <taxon>Viridiplantae</taxon>
        <taxon>Streptophyta</taxon>
        <taxon>Embryophyta</taxon>
        <taxon>Tracheophyta</taxon>
        <taxon>Spermatophyta</taxon>
        <taxon>Magnoliopsida</taxon>
        <taxon>eudicotyledons</taxon>
        <taxon>Gunneridae</taxon>
        <taxon>Pentapetalae</taxon>
        <taxon>asterids</taxon>
        <taxon>Ericales</taxon>
        <taxon>Ericaceae</taxon>
        <taxon>Ericoideae</taxon>
        <taxon>Rhodoreae</taxon>
        <taxon>Rhododendron</taxon>
    </lineage>
</organism>
<evidence type="ECO:0000259" key="1">
    <source>
        <dbReference type="Pfam" id="PF24626"/>
    </source>
</evidence>
<accession>A0AAV6KWQ2</accession>
<comment type="caution">
    <text evidence="2">The sequence shown here is derived from an EMBL/GenBank/DDBJ whole genome shotgun (WGS) entry which is preliminary data.</text>
</comment>
<sequence length="104" mass="11606">MEHFSPGRYGKLKPQADGPFKVLKRIGENAYQIELPEEYGVSRTFNVSDLSPFHSDRMTDELEGELRAVEANVAGESQDNFIALLPNFGTPNLVMEFNSTIPTS</sequence>
<reference evidence="2" key="1">
    <citation type="submission" date="2020-08" db="EMBL/GenBank/DDBJ databases">
        <title>Plant Genome Project.</title>
        <authorList>
            <person name="Zhang R.-G."/>
        </authorList>
    </citation>
    <scope>NUCLEOTIDE SEQUENCE</scope>
    <source>
        <strain evidence="2">WSP0</strain>
        <tissue evidence="2">Leaf</tissue>
    </source>
</reference>
<feature type="domain" description="Tf2-1-like SH3-like" evidence="1">
    <location>
        <begin position="6"/>
        <end position="54"/>
    </location>
</feature>
<dbReference type="AlphaFoldDB" id="A0AAV6KWQ2"/>
<name>A0AAV6KWQ2_9ERIC</name>
<dbReference type="EMBL" id="JACTNZ010000003">
    <property type="protein sequence ID" value="KAG5556556.1"/>
    <property type="molecule type" value="Genomic_DNA"/>
</dbReference>
<gene>
    <name evidence="2" type="ORF">RHGRI_006976</name>
</gene>
<dbReference type="Pfam" id="PF24626">
    <property type="entry name" value="SH3_Tf2-1"/>
    <property type="match status" value="1"/>
</dbReference>